<evidence type="ECO:0000259" key="5">
    <source>
        <dbReference type="PROSITE" id="PS50931"/>
    </source>
</evidence>
<keyword evidence="3" id="KW-0238">DNA-binding</keyword>
<keyword evidence="7" id="KW-1185">Reference proteome</keyword>
<dbReference type="SUPFAM" id="SSF53850">
    <property type="entry name" value="Periplasmic binding protein-like II"/>
    <property type="match status" value="1"/>
</dbReference>
<dbReference type="Pfam" id="PF00126">
    <property type="entry name" value="HTH_1"/>
    <property type="match status" value="1"/>
</dbReference>
<dbReference type="EMBL" id="CP092014">
    <property type="protein sequence ID" value="WFN96849.1"/>
    <property type="molecule type" value="Genomic_DNA"/>
</dbReference>
<dbReference type="InterPro" id="IPR036388">
    <property type="entry name" value="WH-like_DNA-bd_sf"/>
</dbReference>
<accession>A0ABY8GH58</accession>
<dbReference type="InterPro" id="IPR000847">
    <property type="entry name" value="LysR_HTH_N"/>
</dbReference>
<evidence type="ECO:0000256" key="4">
    <source>
        <dbReference type="ARBA" id="ARBA00023163"/>
    </source>
</evidence>
<dbReference type="Gene3D" id="3.40.190.290">
    <property type="match status" value="1"/>
</dbReference>
<sequence length="307" mass="33890">MRINLEVLLILDALDRHGSFAAAAQSLYKTPAALSYMVQKLESNLNLQLLDRSGHRARFTRSGRIILEKGRRLLSEAQELELQATLLESGWEMEIFIALEGYILPHTLDPVIGAFIQAHPHTRLHLMPHTPTHNGQSGEPGVMADIIIGTAPLLPENSDYTYQSLGYIDTLLAMTPDHPLSRSGHPLTPDQLGEQRTIVMGDRLAVSPATVGQETPQHIVVYDPAYQISLLLSGAGIGYLPRHAIRPYLTQRRLSAPPPDIYPCTRGSLRRLAPHQGGTRRTVVARAPAERRPSSRTVWRLIGAALS</sequence>
<protein>
    <submittedName>
        <fullName evidence="6">LysR substrate-binding domain-containing protein</fullName>
    </submittedName>
</protein>
<keyword evidence="4" id="KW-0804">Transcription</keyword>
<evidence type="ECO:0000313" key="6">
    <source>
        <dbReference type="EMBL" id="WFN96849.1"/>
    </source>
</evidence>
<proteinExistence type="inferred from homology"/>
<dbReference type="Proteomes" id="UP001222680">
    <property type="component" value="Chromosome"/>
</dbReference>
<dbReference type="PANTHER" id="PTHR30126">
    <property type="entry name" value="HTH-TYPE TRANSCRIPTIONAL REGULATOR"/>
    <property type="match status" value="1"/>
</dbReference>
<evidence type="ECO:0000313" key="7">
    <source>
        <dbReference type="Proteomes" id="UP001222680"/>
    </source>
</evidence>
<dbReference type="PANTHER" id="PTHR30126:SF4">
    <property type="entry name" value="LYSR FAMILY TRANSCRIPTIONAL REGULATOR"/>
    <property type="match status" value="1"/>
</dbReference>
<name>A0ABY8GH58_EDWIC</name>
<organism evidence="6 7">
    <name type="scientific">Edwardsiella ictaluri</name>
    <dbReference type="NCBI Taxonomy" id="67780"/>
    <lineage>
        <taxon>Bacteria</taxon>
        <taxon>Pseudomonadati</taxon>
        <taxon>Pseudomonadota</taxon>
        <taxon>Gammaproteobacteria</taxon>
        <taxon>Enterobacterales</taxon>
        <taxon>Hafniaceae</taxon>
        <taxon>Edwardsiella</taxon>
    </lineage>
</organism>
<evidence type="ECO:0000256" key="1">
    <source>
        <dbReference type="ARBA" id="ARBA00009437"/>
    </source>
</evidence>
<evidence type="ECO:0000256" key="3">
    <source>
        <dbReference type="ARBA" id="ARBA00023125"/>
    </source>
</evidence>
<dbReference type="InterPro" id="IPR036390">
    <property type="entry name" value="WH_DNA-bd_sf"/>
</dbReference>
<keyword evidence="2" id="KW-0805">Transcription regulation</keyword>
<dbReference type="SUPFAM" id="SSF46785">
    <property type="entry name" value="Winged helix' DNA-binding domain"/>
    <property type="match status" value="1"/>
</dbReference>
<dbReference type="Pfam" id="PF03466">
    <property type="entry name" value="LysR_substrate"/>
    <property type="match status" value="1"/>
</dbReference>
<dbReference type="Gene3D" id="1.10.10.10">
    <property type="entry name" value="Winged helix-like DNA-binding domain superfamily/Winged helix DNA-binding domain"/>
    <property type="match status" value="1"/>
</dbReference>
<evidence type="ECO:0000256" key="2">
    <source>
        <dbReference type="ARBA" id="ARBA00023015"/>
    </source>
</evidence>
<feature type="domain" description="HTH lysR-type" evidence="5">
    <location>
        <begin position="3"/>
        <end position="60"/>
    </location>
</feature>
<gene>
    <name evidence="6" type="ORF">MAY91_01410</name>
</gene>
<dbReference type="InterPro" id="IPR005119">
    <property type="entry name" value="LysR_subst-bd"/>
</dbReference>
<comment type="similarity">
    <text evidence="1">Belongs to the LysR transcriptional regulatory family.</text>
</comment>
<dbReference type="PROSITE" id="PS50931">
    <property type="entry name" value="HTH_LYSR"/>
    <property type="match status" value="1"/>
</dbReference>
<reference evidence="6 7" key="1">
    <citation type="submission" date="2022-02" db="EMBL/GenBank/DDBJ databases">
        <title>Phenotypic, genotypic and serological characterization of Edwardsiella ictaluri from catfish and ornamental fish species.</title>
        <authorList>
            <person name="Rose D."/>
            <person name="Tekedar H.C."/>
            <person name="Waldbieser G.C."/>
            <person name="Aarattuthodi S."/>
            <person name="Griffin M.J."/>
        </authorList>
    </citation>
    <scope>NUCLEOTIDE SEQUENCE [LARGE SCALE GENOMIC DNA]</scope>
    <source>
        <strain evidence="6 7">13 TAL-140 K3</strain>
    </source>
</reference>